<dbReference type="PROSITE" id="PS00028">
    <property type="entry name" value="ZINC_FINGER_C2H2_1"/>
    <property type="match status" value="1"/>
</dbReference>
<keyword evidence="5" id="KW-0862">Zinc</keyword>
<keyword evidence="4" id="KW-0863">Zinc-finger</keyword>
<dbReference type="GO" id="GO:0008270">
    <property type="term" value="F:zinc ion binding"/>
    <property type="evidence" value="ECO:0007669"/>
    <property type="project" value="UniProtKB-KW"/>
</dbReference>
<evidence type="ECO:0000256" key="5">
    <source>
        <dbReference type="ARBA" id="ARBA00022833"/>
    </source>
</evidence>
<dbReference type="Proteomes" id="UP000054251">
    <property type="component" value="Unassembled WGS sequence"/>
</dbReference>
<dbReference type="AlphaFoldDB" id="A0A0V1PVI8"/>
<dbReference type="SUPFAM" id="SSF57667">
    <property type="entry name" value="beta-beta-alpha zinc fingers"/>
    <property type="match status" value="1"/>
</dbReference>
<keyword evidence="3" id="KW-0479">Metal-binding</keyword>
<comment type="caution">
    <text evidence="9">The sequence shown here is derived from an EMBL/GenBank/DDBJ whole genome shotgun (WGS) entry which is preliminary data.</text>
</comment>
<dbReference type="InterPro" id="IPR000690">
    <property type="entry name" value="Matrin/U1-C_Znf_C2H2"/>
</dbReference>
<dbReference type="InterPro" id="IPR024598">
    <property type="entry name" value="SF3a60/Prp9_C"/>
</dbReference>
<proteinExistence type="inferred from homology"/>
<dbReference type="InterPro" id="IPR031590">
    <property type="entry name" value="PRP9_N"/>
</dbReference>
<keyword evidence="6" id="KW-0539">Nucleus</keyword>
<dbReference type="GO" id="GO:0000398">
    <property type="term" value="P:mRNA splicing, via spliceosome"/>
    <property type="evidence" value="ECO:0007669"/>
    <property type="project" value="InterPro"/>
</dbReference>
<dbReference type="Pfam" id="PF16837">
    <property type="entry name" value="SF3A3"/>
    <property type="match status" value="1"/>
</dbReference>
<evidence type="ECO:0000259" key="8">
    <source>
        <dbReference type="PROSITE" id="PS50171"/>
    </source>
</evidence>
<dbReference type="RefSeq" id="XP_015466353.1">
    <property type="nucleotide sequence ID" value="XM_015612827.1"/>
</dbReference>
<evidence type="ECO:0000256" key="1">
    <source>
        <dbReference type="ARBA" id="ARBA00004123"/>
    </source>
</evidence>
<evidence type="ECO:0000256" key="6">
    <source>
        <dbReference type="ARBA" id="ARBA00023242"/>
    </source>
</evidence>
<dbReference type="Pfam" id="PF11931">
    <property type="entry name" value="SF3a60_Prp9_C"/>
    <property type="match status" value="1"/>
</dbReference>
<sequence>MSLLESQRSILEEIDVLEQAISERLQRNPLLLPSSQKPTDVTMLSSKKRPMKEELLQQHELNFLKNKYKRHCLTILENKSNKRKHFEEESNKLKDPSYEFKLFDSMLSDIKQHHEIQTERTQDEDISKIYKMYSSAPKAEEKLNKNDKLKVKRKYILSSVASHIDFDEMFTPDELYGKYLDLFPFYETYKSIIDHNITYVEYLYIYDEVPYETTKNNNAAYSKYIKDLAEYLLKFIEKVQPLSSITDLQADMAKQFSASFKAHTDGKPNDKGEVYCDACKKLFAKESVYRGHLNGKKHQKNVKNQNNFASDTPNSNRVRDLEFCEFRVRYLGQKLNEYRTPTISNAERKAALTDRERTAEAISIVGDESDYTTINSTSGNESDSNESSDNDEYNMKDLPVGVDGKPIPYWLYKLQGYHKTYECEICGNITYKGRAVFAKHFNSAKHQQGLGCLGISDDYMPLFKSIVKIDEAIDLWRRLKKDRRIKEGDTENAIEVEDEEGNVLSEKDYLELKKQGLL</sequence>
<dbReference type="OrthoDB" id="2160351at2759"/>
<protein>
    <recommendedName>
        <fullName evidence="8">Matrin-type domain-containing protein</fullName>
    </recommendedName>
</protein>
<dbReference type="InterPro" id="IPR051421">
    <property type="entry name" value="RNA_Proc_DNA_Dmg_Regulator"/>
</dbReference>
<feature type="region of interest" description="Disordered" evidence="7">
    <location>
        <begin position="370"/>
        <end position="394"/>
    </location>
</feature>
<evidence type="ECO:0000256" key="3">
    <source>
        <dbReference type="ARBA" id="ARBA00022723"/>
    </source>
</evidence>
<feature type="domain" description="Matrin-type" evidence="8">
    <location>
        <begin position="421"/>
        <end position="452"/>
    </location>
</feature>
<dbReference type="PROSITE" id="PS50171">
    <property type="entry name" value="ZF_MATRIN"/>
    <property type="match status" value="1"/>
</dbReference>
<dbReference type="SMART" id="SM00451">
    <property type="entry name" value="ZnF_U1"/>
    <property type="match status" value="2"/>
</dbReference>
<name>A0A0V1PVI8_9ASCO</name>
<gene>
    <name evidence="9" type="ORF">AC631_03998</name>
</gene>
<dbReference type="Gene3D" id="3.30.160.60">
    <property type="entry name" value="Classic Zinc Finger"/>
    <property type="match status" value="1"/>
</dbReference>
<dbReference type="PANTHER" id="PTHR12786">
    <property type="entry name" value="SPLICING FACTOR SF3A-RELATED"/>
    <property type="match status" value="1"/>
</dbReference>
<feature type="region of interest" description="Disordered" evidence="7">
    <location>
        <begin position="294"/>
        <end position="314"/>
    </location>
</feature>
<dbReference type="EMBL" id="LMYN01000096">
    <property type="protein sequence ID" value="KSA00251.1"/>
    <property type="molecule type" value="Genomic_DNA"/>
</dbReference>
<dbReference type="Pfam" id="PF12874">
    <property type="entry name" value="zf-met"/>
    <property type="match status" value="1"/>
</dbReference>
<feature type="compositionally biased region" description="Acidic residues" evidence="7">
    <location>
        <begin position="383"/>
        <end position="392"/>
    </location>
</feature>
<organism evidence="9 10">
    <name type="scientific">Debaryomyces fabryi</name>
    <dbReference type="NCBI Taxonomy" id="58627"/>
    <lineage>
        <taxon>Eukaryota</taxon>
        <taxon>Fungi</taxon>
        <taxon>Dikarya</taxon>
        <taxon>Ascomycota</taxon>
        <taxon>Saccharomycotina</taxon>
        <taxon>Pichiomycetes</taxon>
        <taxon>Debaryomycetaceae</taxon>
        <taxon>Debaryomyces</taxon>
    </lineage>
</organism>
<dbReference type="GO" id="GO:0003723">
    <property type="term" value="F:RNA binding"/>
    <property type="evidence" value="ECO:0007669"/>
    <property type="project" value="InterPro"/>
</dbReference>
<dbReference type="InterPro" id="IPR036236">
    <property type="entry name" value="Znf_C2H2_sf"/>
</dbReference>
<evidence type="ECO:0000256" key="2">
    <source>
        <dbReference type="ARBA" id="ARBA00008776"/>
    </source>
</evidence>
<comment type="subcellular location">
    <subcellularLocation>
        <location evidence="1">Nucleus</location>
    </subcellularLocation>
</comment>
<dbReference type="Pfam" id="PF16958">
    <property type="entry name" value="PRP9_N"/>
    <property type="match status" value="1"/>
</dbReference>
<evidence type="ECO:0000313" key="9">
    <source>
        <dbReference type="EMBL" id="KSA00251.1"/>
    </source>
</evidence>
<evidence type="ECO:0000256" key="4">
    <source>
        <dbReference type="ARBA" id="ARBA00022771"/>
    </source>
</evidence>
<comment type="similarity">
    <text evidence="2">Belongs to the SF3A3 family.</text>
</comment>
<dbReference type="InterPro" id="IPR031774">
    <property type="entry name" value="SF3A3_dom"/>
</dbReference>
<keyword evidence="10" id="KW-1185">Reference proteome</keyword>
<dbReference type="SMART" id="SM00355">
    <property type="entry name" value="ZnF_C2H2"/>
    <property type="match status" value="2"/>
</dbReference>
<dbReference type="InterPro" id="IPR003604">
    <property type="entry name" value="Matrin/U1-like-C_Znf_C2H2"/>
</dbReference>
<reference evidence="9 10" key="1">
    <citation type="submission" date="2015-11" db="EMBL/GenBank/DDBJ databases">
        <title>The genome of Debaryomyces fabryi.</title>
        <authorList>
            <person name="Tafer H."/>
            <person name="Lopandic K."/>
        </authorList>
    </citation>
    <scope>NUCLEOTIDE SEQUENCE [LARGE SCALE GENOMIC DNA]</scope>
    <source>
        <strain evidence="9 10">CBS 789</strain>
    </source>
</reference>
<dbReference type="InterPro" id="IPR013087">
    <property type="entry name" value="Znf_C2H2_type"/>
</dbReference>
<evidence type="ECO:0000313" key="10">
    <source>
        <dbReference type="Proteomes" id="UP000054251"/>
    </source>
</evidence>
<evidence type="ECO:0000256" key="7">
    <source>
        <dbReference type="SAM" id="MobiDB-lite"/>
    </source>
</evidence>
<dbReference type="GeneID" id="26841007"/>
<dbReference type="PANTHER" id="PTHR12786:SF2">
    <property type="entry name" value="SPLICING FACTOR 3A SUBUNIT 3"/>
    <property type="match status" value="1"/>
</dbReference>
<dbReference type="GO" id="GO:0005681">
    <property type="term" value="C:spliceosomal complex"/>
    <property type="evidence" value="ECO:0007669"/>
    <property type="project" value="InterPro"/>
</dbReference>
<accession>A0A0V1PVI8</accession>